<gene>
    <name evidence="2" type="ORF">SAMN05216268_105113</name>
</gene>
<dbReference type="EMBL" id="FRBK01000005">
    <property type="protein sequence ID" value="SHL57556.1"/>
    <property type="molecule type" value="Genomic_DNA"/>
</dbReference>
<comment type="caution">
    <text evidence="2">The sequence shown here is derived from an EMBL/GenBank/DDBJ whole genome shotgun (WGS) entry which is preliminary data.</text>
</comment>
<dbReference type="Proteomes" id="UP000184388">
    <property type="component" value="Unassembled WGS sequence"/>
</dbReference>
<proteinExistence type="predicted"/>
<feature type="compositionally biased region" description="Polar residues" evidence="1">
    <location>
        <begin position="1"/>
        <end position="23"/>
    </location>
</feature>
<evidence type="ECO:0000313" key="2">
    <source>
        <dbReference type="EMBL" id="SHL57556.1"/>
    </source>
</evidence>
<name>A0A9X8MRU0_9ACTN</name>
<dbReference type="AlphaFoldDB" id="A0A9X8MRU0"/>
<feature type="region of interest" description="Disordered" evidence="1">
    <location>
        <begin position="1"/>
        <end position="73"/>
    </location>
</feature>
<protein>
    <submittedName>
        <fullName evidence="2">Uncharacterized protein</fullName>
    </submittedName>
</protein>
<sequence>MARPSSQEKSQPATDTASASAINSSKERSMPSPSPPPTAPASHFSPVTATAAPAHQPGDAPDTPRATSPDSNE</sequence>
<reference evidence="3" key="1">
    <citation type="submission" date="2016-11" db="EMBL/GenBank/DDBJ databases">
        <authorList>
            <person name="Jaros S."/>
            <person name="Januszkiewicz K."/>
            <person name="Wedrychowicz H."/>
        </authorList>
    </citation>
    <scope>NUCLEOTIDE SEQUENCE [LARGE SCALE GENOMIC DNA]</scope>
    <source>
        <strain evidence="3">CGMCC 4.3555</strain>
    </source>
</reference>
<evidence type="ECO:0000256" key="1">
    <source>
        <dbReference type="SAM" id="MobiDB-lite"/>
    </source>
</evidence>
<organism evidence="2 3">
    <name type="scientific">Streptomyces yunnanensis</name>
    <dbReference type="NCBI Taxonomy" id="156453"/>
    <lineage>
        <taxon>Bacteria</taxon>
        <taxon>Bacillati</taxon>
        <taxon>Actinomycetota</taxon>
        <taxon>Actinomycetes</taxon>
        <taxon>Kitasatosporales</taxon>
        <taxon>Streptomycetaceae</taxon>
        <taxon>Streptomyces</taxon>
    </lineage>
</organism>
<evidence type="ECO:0000313" key="3">
    <source>
        <dbReference type="Proteomes" id="UP000184388"/>
    </source>
</evidence>
<accession>A0A9X8MRU0</accession>